<evidence type="ECO:0000256" key="1">
    <source>
        <dbReference type="SAM" id="SignalP"/>
    </source>
</evidence>
<reference evidence="2" key="2">
    <citation type="journal article" date="2022" name="Microbiol. Resour. Announc.">
        <title>Metagenome Sequencing to Explore Phylogenomics of Terrestrial Cyanobacteria.</title>
        <authorList>
            <person name="Ward R.D."/>
            <person name="Stajich J.E."/>
            <person name="Johansen J.R."/>
            <person name="Huntemann M."/>
            <person name="Clum A."/>
            <person name="Foster B."/>
            <person name="Foster B."/>
            <person name="Roux S."/>
            <person name="Palaniappan K."/>
            <person name="Varghese N."/>
            <person name="Mukherjee S."/>
            <person name="Reddy T.B.K."/>
            <person name="Daum C."/>
            <person name="Copeland A."/>
            <person name="Chen I.A."/>
            <person name="Ivanova N.N."/>
            <person name="Kyrpides N.C."/>
            <person name="Shapiro N."/>
            <person name="Eloe-Fadrosh E.A."/>
            <person name="Pietrasiak N."/>
        </authorList>
    </citation>
    <scope>NUCLEOTIDE SEQUENCE</scope>
    <source>
        <strain evidence="2">GSE-NOS-MK-12-04C</strain>
    </source>
</reference>
<feature type="signal peptide" evidence="1">
    <location>
        <begin position="1"/>
        <end position="30"/>
    </location>
</feature>
<protein>
    <recommendedName>
        <fullName evidence="4">PEP-CTERM sorting domain-containing protein</fullName>
    </recommendedName>
</protein>
<reference evidence="2" key="1">
    <citation type="submission" date="2021-05" db="EMBL/GenBank/DDBJ databases">
        <authorList>
            <person name="Pietrasiak N."/>
            <person name="Ward R."/>
            <person name="Stajich J.E."/>
            <person name="Kurbessoian T."/>
        </authorList>
    </citation>
    <scope>NUCLEOTIDE SEQUENCE</scope>
    <source>
        <strain evidence="2">GSE-NOS-MK-12-04C</strain>
    </source>
</reference>
<evidence type="ECO:0008006" key="4">
    <source>
        <dbReference type="Google" id="ProtNLM"/>
    </source>
</evidence>
<dbReference type="Proteomes" id="UP000729701">
    <property type="component" value="Unassembled WGS sequence"/>
</dbReference>
<evidence type="ECO:0000313" key="3">
    <source>
        <dbReference type="Proteomes" id="UP000729701"/>
    </source>
</evidence>
<feature type="chain" id="PRO_5037579781" description="PEP-CTERM sorting domain-containing protein" evidence="1">
    <location>
        <begin position="31"/>
        <end position="293"/>
    </location>
</feature>
<comment type="caution">
    <text evidence="2">The sequence shown here is derived from an EMBL/GenBank/DDBJ whole genome shotgun (WGS) entry which is preliminary data.</text>
</comment>
<dbReference type="AlphaFoldDB" id="A0A951QJP6"/>
<keyword evidence="1" id="KW-0732">Signal</keyword>
<evidence type="ECO:0000313" key="2">
    <source>
        <dbReference type="EMBL" id="MBW4667161.1"/>
    </source>
</evidence>
<proteinExistence type="predicted"/>
<accession>A0A951QJP6</accession>
<sequence length="293" mass="31910">MNLYLEFVKRFLLATPLIASSAFFTAPSRAATFALSQGELKFTNFSQEFIGLEKVNDAHTFGSVNGGITQQINKANINFIATPPEISTSALSIAFGQDKDYLGLAQTEAKIVGNFDVDAGKSFSFDFAAALNLRTAIDEPPTENAHSMGDVSFFLLDTTNIDKPNLSEFLSNLSLDDTMILAKNTLDFFSLAANLNTSGKDDYLDKENSKNVTLTQLFQDDEFQGNEEFASAFIGGSLQRSFANKTNLTLLAVRRSQARVTAKEPAMNSVALLSLALIAIGKKLNVKQLITKK</sequence>
<name>A0A951QJP6_9CYAN</name>
<organism evidence="2 3">
    <name type="scientific">Cyanomargarita calcarea GSE-NOS-MK-12-04C</name>
    <dbReference type="NCBI Taxonomy" id="2839659"/>
    <lineage>
        <taxon>Bacteria</taxon>
        <taxon>Bacillati</taxon>
        <taxon>Cyanobacteriota</taxon>
        <taxon>Cyanophyceae</taxon>
        <taxon>Nostocales</taxon>
        <taxon>Cyanomargaritaceae</taxon>
        <taxon>Cyanomargarita</taxon>
    </lineage>
</organism>
<gene>
    <name evidence="2" type="ORF">KME60_06865</name>
</gene>
<dbReference type="EMBL" id="JAHHGZ010000006">
    <property type="protein sequence ID" value="MBW4667161.1"/>
    <property type="molecule type" value="Genomic_DNA"/>
</dbReference>